<dbReference type="Gene3D" id="2.170.270.10">
    <property type="entry name" value="SET domain"/>
    <property type="match status" value="1"/>
</dbReference>
<dbReference type="GO" id="GO:0034967">
    <property type="term" value="C:Set3 complex"/>
    <property type="evidence" value="ECO:0007669"/>
    <property type="project" value="TreeGrafter"/>
</dbReference>
<organism evidence="4 5">
    <name type="scientific">Roridomyces roridus</name>
    <dbReference type="NCBI Taxonomy" id="1738132"/>
    <lineage>
        <taxon>Eukaryota</taxon>
        <taxon>Fungi</taxon>
        <taxon>Dikarya</taxon>
        <taxon>Basidiomycota</taxon>
        <taxon>Agaricomycotina</taxon>
        <taxon>Agaricomycetes</taxon>
        <taxon>Agaricomycetidae</taxon>
        <taxon>Agaricales</taxon>
        <taxon>Marasmiineae</taxon>
        <taxon>Mycenaceae</taxon>
        <taxon>Roridomyces</taxon>
    </lineage>
</organism>
<evidence type="ECO:0000256" key="2">
    <source>
        <dbReference type="SAM" id="MobiDB-lite"/>
    </source>
</evidence>
<gene>
    <name evidence="4" type="ORF">FB45DRAFT_367041</name>
</gene>
<evidence type="ECO:0000256" key="1">
    <source>
        <dbReference type="ARBA" id="ARBA00022853"/>
    </source>
</evidence>
<feature type="region of interest" description="Disordered" evidence="2">
    <location>
        <begin position="860"/>
        <end position="1144"/>
    </location>
</feature>
<feature type="domain" description="SET" evidence="3">
    <location>
        <begin position="98"/>
        <end position="224"/>
    </location>
</feature>
<feature type="compositionally biased region" description="Basic and acidic residues" evidence="2">
    <location>
        <begin position="824"/>
        <end position="839"/>
    </location>
</feature>
<dbReference type="AlphaFoldDB" id="A0AAD7C9A3"/>
<feature type="compositionally biased region" description="Pro residues" evidence="2">
    <location>
        <begin position="699"/>
        <end position="708"/>
    </location>
</feature>
<dbReference type="Pfam" id="PF00856">
    <property type="entry name" value="SET"/>
    <property type="match status" value="1"/>
</dbReference>
<dbReference type="GO" id="GO:0006355">
    <property type="term" value="P:regulation of DNA-templated transcription"/>
    <property type="evidence" value="ECO:0007669"/>
    <property type="project" value="TreeGrafter"/>
</dbReference>
<feature type="compositionally biased region" description="Basic and acidic residues" evidence="2">
    <location>
        <begin position="787"/>
        <end position="810"/>
    </location>
</feature>
<accession>A0AAD7C9A3</accession>
<dbReference type="GO" id="GO:0006325">
    <property type="term" value="P:chromatin organization"/>
    <property type="evidence" value="ECO:0007669"/>
    <property type="project" value="UniProtKB-KW"/>
</dbReference>
<proteinExistence type="predicted"/>
<dbReference type="GO" id="GO:0070210">
    <property type="term" value="C:Rpd3L-Expanded complex"/>
    <property type="evidence" value="ECO:0007669"/>
    <property type="project" value="TreeGrafter"/>
</dbReference>
<evidence type="ECO:0000313" key="4">
    <source>
        <dbReference type="EMBL" id="KAJ7642278.1"/>
    </source>
</evidence>
<dbReference type="SUPFAM" id="SSF82199">
    <property type="entry name" value="SET domain"/>
    <property type="match status" value="1"/>
</dbReference>
<feature type="compositionally biased region" description="Polar residues" evidence="2">
    <location>
        <begin position="923"/>
        <end position="934"/>
    </location>
</feature>
<feature type="compositionally biased region" description="Low complexity" evidence="2">
    <location>
        <begin position="729"/>
        <end position="742"/>
    </location>
</feature>
<dbReference type="PANTHER" id="PTHR46462">
    <property type="entry name" value="UPSET, ISOFORM A"/>
    <property type="match status" value="1"/>
</dbReference>
<dbReference type="Proteomes" id="UP001221142">
    <property type="component" value="Unassembled WGS sequence"/>
</dbReference>
<feature type="compositionally biased region" description="Low complexity" evidence="2">
    <location>
        <begin position="877"/>
        <end position="891"/>
    </location>
</feature>
<dbReference type="EMBL" id="JARKIF010000004">
    <property type="protein sequence ID" value="KAJ7642278.1"/>
    <property type="molecule type" value="Genomic_DNA"/>
</dbReference>
<evidence type="ECO:0000313" key="5">
    <source>
        <dbReference type="Proteomes" id="UP001221142"/>
    </source>
</evidence>
<feature type="compositionally biased region" description="Low complexity" evidence="2">
    <location>
        <begin position="550"/>
        <end position="574"/>
    </location>
</feature>
<dbReference type="PANTHER" id="PTHR46462:SF3">
    <property type="entry name" value="UPSET, ISOFORM A"/>
    <property type="match status" value="1"/>
</dbReference>
<feature type="compositionally biased region" description="Low complexity" evidence="2">
    <location>
        <begin position="1047"/>
        <end position="1057"/>
    </location>
</feature>
<feature type="compositionally biased region" description="Basic and acidic residues" evidence="2">
    <location>
        <begin position="416"/>
        <end position="433"/>
    </location>
</feature>
<sequence length="1144" mass="122332">MLLVLAYWRARCRRSGCAGFVLEGRRRGGTQYVPIDDDQVPHSDTQQRLRAYASHWRGVSAFSASPATPSLGGHTPFVFQATLPTAHPTSLHPVPPPPHTPLAPSYALHTSHAAPPSTFLAAYPARITPSSAYLRDPLNKYAHLGAPQRFVHLVGPPLDVCLDARGVGGRARWVRSGCWPNAEVRAFVCGDKSKAETHFGIFATRELKAGEEIVVGWEWDDGNAVHRVGEVARDTDGIPLAPTPSQRRLLAQLADILHALGGADCACAVPGASPALSTSALHPPERPRDDDPAEKDCVIRAMERAVFPPPPSLAPRYRYPHPDDVEMEIDIEGDGLPRPNPPRPIHVKSVKPRRLAGPGVPPPSPDRETMQRWGPLVGGAERGIRTVERVYGGGGWGGVELASQGEEEAWGYAGDGKSEGEREREREKEKDYRVVERRGGWDVEPGVTVAAAACASGGSRRWDGEEEEDVEIDVVGDDNRHRPQQHPRHRQREQPKPPEPPARESICPPKMRKRWRPGGESAQAAAAITSPVSPKVVKGKERAMDVDLESLGAASSSATSSSSPLHPASLPPLSVDTSPPTRFATSSSSPLPPPSLPSLSVDTPLVDTSPTTRFAGLSLVSPQPGTDIRRTWVTETGPRPSDVDVLRVEGGLTQRPPPPAVTVEVPEDLSPPVRIVEPDESPDDPLLSIMDVATEEPYRPSPESPSPAPDSEDDVAMTPEVVRADLPDDASPVVAAPPDVAPETLSARSDLARLPSPAPSDATRSPEIPAPATISLKEWTARRRKQREVEKQLEEERRAVEERERVERVPEGLSEPVPVPVPVELEKEKKDGPDHDKENVVMSAQQDRLARYLDDLGMMARAGESGDRPPPVDVTMGDADGAAAAGGSVAEEAGKMVVDEPQPKSKTSLAMSSFAGHGRLSPLTVSSNAESRTPSPGLANGIKREPTPLVMTNGVHKPPSSAVKPATPKPVLQSPKELRYVSPTFTSNGVVKPELVSKSLVGPSSPGADVSRPPPPSKPSTPDQEEGEIPDSTSPPPPPPSARVIRRIPPLAADRPSSTPPAPPTQPRSHQFTQRMPPSAPKALRDAQSSAGGSGLGRGTAHFGGLGPSSMPSNFGGSGGGAQQRERSQRRGQRRYRPTPTRPG</sequence>
<evidence type="ECO:0000259" key="3">
    <source>
        <dbReference type="SMART" id="SM00317"/>
    </source>
</evidence>
<dbReference type="SMART" id="SM00317">
    <property type="entry name" value="SET"/>
    <property type="match status" value="1"/>
</dbReference>
<feature type="compositionally biased region" description="Basic and acidic residues" evidence="2">
    <location>
        <begin position="892"/>
        <end position="903"/>
    </location>
</feature>
<keyword evidence="5" id="KW-1185">Reference proteome</keyword>
<feature type="region of interest" description="Disordered" evidence="2">
    <location>
        <begin position="455"/>
        <end position="840"/>
    </location>
</feature>
<feature type="compositionally biased region" description="Basic residues" evidence="2">
    <location>
        <begin position="482"/>
        <end position="491"/>
    </location>
</feature>
<comment type="caution">
    <text evidence="4">The sequence shown here is derived from an EMBL/GenBank/DDBJ whole genome shotgun (WGS) entry which is preliminary data.</text>
</comment>
<dbReference type="InterPro" id="IPR001214">
    <property type="entry name" value="SET_dom"/>
</dbReference>
<feature type="region of interest" description="Disordered" evidence="2">
    <location>
        <begin position="334"/>
        <end position="371"/>
    </location>
</feature>
<name>A0AAD7C9A3_9AGAR</name>
<protein>
    <recommendedName>
        <fullName evidence="3">SET domain-containing protein</fullName>
    </recommendedName>
</protein>
<feature type="compositionally biased region" description="Gly residues" evidence="2">
    <location>
        <begin position="1092"/>
        <end position="1107"/>
    </location>
</feature>
<feature type="compositionally biased region" description="Polar residues" evidence="2">
    <location>
        <begin position="575"/>
        <end position="585"/>
    </location>
</feature>
<feature type="region of interest" description="Disordered" evidence="2">
    <location>
        <begin position="405"/>
        <end position="433"/>
    </location>
</feature>
<feature type="compositionally biased region" description="Acidic residues" evidence="2">
    <location>
        <begin position="464"/>
        <end position="476"/>
    </location>
</feature>
<reference evidence="4" key="1">
    <citation type="submission" date="2023-03" db="EMBL/GenBank/DDBJ databases">
        <title>Massive genome expansion in bonnet fungi (Mycena s.s.) driven by repeated elements and novel gene families across ecological guilds.</title>
        <authorList>
            <consortium name="Lawrence Berkeley National Laboratory"/>
            <person name="Harder C.B."/>
            <person name="Miyauchi S."/>
            <person name="Viragh M."/>
            <person name="Kuo A."/>
            <person name="Thoen E."/>
            <person name="Andreopoulos B."/>
            <person name="Lu D."/>
            <person name="Skrede I."/>
            <person name="Drula E."/>
            <person name="Henrissat B."/>
            <person name="Morin E."/>
            <person name="Kohler A."/>
            <person name="Barry K."/>
            <person name="LaButti K."/>
            <person name="Morin E."/>
            <person name="Salamov A."/>
            <person name="Lipzen A."/>
            <person name="Mereny Z."/>
            <person name="Hegedus B."/>
            <person name="Baldrian P."/>
            <person name="Stursova M."/>
            <person name="Weitz H."/>
            <person name="Taylor A."/>
            <person name="Grigoriev I.V."/>
            <person name="Nagy L.G."/>
            <person name="Martin F."/>
            <person name="Kauserud H."/>
        </authorList>
    </citation>
    <scope>NUCLEOTIDE SEQUENCE</scope>
    <source>
        <strain evidence="4">9284</strain>
    </source>
</reference>
<dbReference type="InterPro" id="IPR046341">
    <property type="entry name" value="SET_dom_sf"/>
</dbReference>
<feature type="compositionally biased region" description="Basic residues" evidence="2">
    <location>
        <begin position="345"/>
        <end position="354"/>
    </location>
</feature>
<keyword evidence="1" id="KW-0156">Chromatin regulator</keyword>